<evidence type="ECO:0000256" key="1">
    <source>
        <dbReference type="SAM" id="Phobius"/>
    </source>
</evidence>
<dbReference type="Proteomes" id="UP000063699">
    <property type="component" value="Chromosome"/>
</dbReference>
<accession>A0A0N9HW22</accession>
<dbReference type="KEGG" id="kphy:AOZ06_12780"/>
<evidence type="ECO:0000313" key="2">
    <source>
        <dbReference type="EMBL" id="ALG07665.1"/>
    </source>
</evidence>
<dbReference type="EMBL" id="CP012752">
    <property type="protein sequence ID" value="ALG07721.1"/>
    <property type="molecule type" value="Genomic_DNA"/>
</dbReference>
<feature type="transmembrane region" description="Helical" evidence="1">
    <location>
        <begin position="45"/>
        <end position="68"/>
    </location>
</feature>
<dbReference type="EMBL" id="CP012752">
    <property type="protein sequence ID" value="ALG07665.1"/>
    <property type="molecule type" value="Genomic_DNA"/>
</dbReference>
<dbReference type="KEGG" id="kphy:AOZ06_13100"/>
<protein>
    <submittedName>
        <fullName evidence="3">Uncharacterized protein</fullName>
    </submittedName>
</protein>
<name>A0A0N9HW22_9PSEU</name>
<feature type="transmembrane region" description="Helical" evidence="1">
    <location>
        <begin position="21"/>
        <end position="39"/>
    </location>
</feature>
<keyword evidence="4" id="KW-1185">Reference proteome</keyword>
<sequence>MATHPTPSGAKSPTLRTLAQNAALDALLAVLLVVLPAIQATDVEWWPLLISVGKTAAATVLTGVLHWARARRATS</sequence>
<keyword evidence="1" id="KW-0812">Transmembrane</keyword>
<keyword evidence="1" id="KW-1133">Transmembrane helix</keyword>
<organism evidence="3 4">
    <name type="scientific">Kibdelosporangium phytohabitans</name>
    <dbReference type="NCBI Taxonomy" id="860235"/>
    <lineage>
        <taxon>Bacteria</taxon>
        <taxon>Bacillati</taxon>
        <taxon>Actinomycetota</taxon>
        <taxon>Actinomycetes</taxon>
        <taxon>Pseudonocardiales</taxon>
        <taxon>Pseudonocardiaceae</taxon>
        <taxon>Kibdelosporangium</taxon>
    </lineage>
</organism>
<keyword evidence="1" id="KW-0472">Membrane</keyword>
<reference evidence="3 4" key="1">
    <citation type="submission" date="2015-07" db="EMBL/GenBank/DDBJ databases">
        <title>Genome sequencing of Kibdelosporangium phytohabitans.</title>
        <authorList>
            <person name="Qin S."/>
            <person name="Xing K."/>
        </authorList>
    </citation>
    <scope>NUCLEOTIDE SEQUENCE [LARGE SCALE GENOMIC DNA]</scope>
    <source>
        <strain evidence="3 4">KLBMP1111</strain>
    </source>
</reference>
<proteinExistence type="predicted"/>
<evidence type="ECO:0000313" key="3">
    <source>
        <dbReference type="EMBL" id="ALG07721.1"/>
    </source>
</evidence>
<dbReference type="AlphaFoldDB" id="A0A0N9HW22"/>
<gene>
    <name evidence="2" type="ORF">AOZ06_12780</name>
    <name evidence="3" type="ORF">AOZ06_13100</name>
</gene>
<dbReference type="STRING" id="860235.AOZ06_12780"/>
<evidence type="ECO:0000313" key="4">
    <source>
        <dbReference type="Proteomes" id="UP000063699"/>
    </source>
</evidence>
<dbReference type="RefSeq" id="WP_054289631.1">
    <property type="nucleotide sequence ID" value="NZ_CP012752.1"/>
</dbReference>